<evidence type="ECO:0000313" key="3">
    <source>
        <dbReference type="Proteomes" id="UP001196413"/>
    </source>
</evidence>
<evidence type="ECO:0000256" key="1">
    <source>
        <dbReference type="SAM" id="Phobius"/>
    </source>
</evidence>
<accession>A0AAD5RAP5</accession>
<comment type="caution">
    <text evidence="2">The sequence shown here is derived from an EMBL/GenBank/DDBJ whole genome shotgun (WGS) entry which is preliminary data.</text>
</comment>
<dbReference type="GO" id="GO:0036503">
    <property type="term" value="P:ERAD pathway"/>
    <property type="evidence" value="ECO:0007669"/>
    <property type="project" value="TreeGrafter"/>
</dbReference>
<keyword evidence="3" id="KW-1185">Reference proteome</keyword>
<dbReference type="Proteomes" id="UP001196413">
    <property type="component" value="Unassembled WGS sequence"/>
</dbReference>
<keyword evidence="1" id="KW-0812">Transmembrane</keyword>
<proteinExistence type="predicted"/>
<dbReference type="InterPro" id="IPR008485">
    <property type="entry name" value="JAMP"/>
</dbReference>
<dbReference type="AlphaFoldDB" id="A0AAD5RAP5"/>
<dbReference type="EMBL" id="JAHQIW010007198">
    <property type="protein sequence ID" value="KAJ1372857.1"/>
    <property type="molecule type" value="Genomic_DNA"/>
</dbReference>
<dbReference type="Pfam" id="PF05571">
    <property type="entry name" value="JAMP"/>
    <property type="match status" value="1"/>
</dbReference>
<evidence type="ECO:0000313" key="2">
    <source>
        <dbReference type="EMBL" id="KAJ1372857.1"/>
    </source>
</evidence>
<organism evidence="2 3">
    <name type="scientific">Parelaphostrongylus tenuis</name>
    <name type="common">Meningeal worm</name>
    <dbReference type="NCBI Taxonomy" id="148309"/>
    <lineage>
        <taxon>Eukaryota</taxon>
        <taxon>Metazoa</taxon>
        <taxon>Ecdysozoa</taxon>
        <taxon>Nematoda</taxon>
        <taxon>Chromadorea</taxon>
        <taxon>Rhabditida</taxon>
        <taxon>Rhabditina</taxon>
        <taxon>Rhabditomorpha</taxon>
        <taxon>Strongyloidea</taxon>
        <taxon>Metastrongylidae</taxon>
        <taxon>Parelaphostrongylus</taxon>
    </lineage>
</organism>
<gene>
    <name evidence="2" type="ORF">KIN20_035143</name>
</gene>
<evidence type="ECO:0008006" key="4">
    <source>
        <dbReference type="Google" id="ProtNLM"/>
    </source>
</evidence>
<feature type="transmembrane region" description="Helical" evidence="1">
    <location>
        <begin position="110"/>
        <end position="128"/>
    </location>
</feature>
<dbReference type="GO" id="GO:0031625">
    <property type="term" value="F:ubiquitin protein ligase binding"/>
    <property type="evidence" value="ECO:0007669"/>
    <property type="project" value="TreeGrafter"/>
</dbReference>
<protein>
    <recommendedName>
        <fullName evidence="4">JNK1/MAPK8-associated membrane protein</fullName>
    </recommendedName>
</protein>
<name>A0AAD5RAP5_PARTN</name>
<feature type="transmembrane region" description="Helical" evidence="1">
    <location>
        <begin position="140"/>
        <end position="159"/>
    </location>
</feature>
<dbReference type="PANTHER" id="PTHR12740">
    <property type="entry name" value="JNK1/MAPK8-ASSOCIATED MEMBRANE PROTEIN"/>
    <property type="match status" value="1"/>
</dbReference>
<keyword evidence="1" id="KW-1133">Transmembrane helix</keyword>
<sequence>MVSPGPSLPPLCHGFCGRYQLYTNNTSESAWSECGPCKWGSSAVNHRVCIPFASIATILIFPPRFSFVIWGCARSSIKEWYPQLYNPIINHVKPLRCSYEVVFPLYSFPFVYLLFLLCTVLVFRTLLYTSILKRNKDAKAFYCALLALPKIAVIHALLAGVLYQSYPYIVMLWSLCANAVHLAIEGKVSVKEIAIMRGCSRVLVMLGAARQEAATHPPMTQSPTVNNEHPTEPPSLAVLEVALRRARPVFYGVCEEDEIFKRTEEVTTRMLEERGPAQ</sequence>
<keyword evidence="1" id="KW-0472">Membrane</keyword>
<dbReference type="PANTHER" id="PTHR12740:SF4">
    <property type="entry name" value="JNK1_MAPK8-ASSOCIATED MEMBRANE PROTEIN"/>
    <property type="match status" value="1"/>
</dbReference>
<reference evidence="2" key="1">
    <citation type="submission" date="2021-06" db="EMBL/GenBank/DDBJ databases">
        <title>Parelaphostrongylus tenuis whole genome reference sequence.</title>
        <authorList>
            <person name="Garwood T.J."/>
            <person name="Larsen P.A."/>
            <person name="Fountain-Jones N.M."/>
            <person name="Garbe J.R."/>
            <person name="Macchietto M.G."/>
            <person name="Kania S.A."/>
            <person name="Gerhold R.W."/>
            <person name="Richards J.E."/>
            <person name="Wolf T.M."/>
        </authorList>
    </citation>
    <scope>NUCLEOTIDE SEQUENCE</scope>
    <source>
        <strain evidence="2">MNPRO001-30</strain>
        <tissue evidence="2">Meninges</tissue>
    </source>
</reference>
<dbReference type="GO" id="GO:0006986">
    <property type="term" value="P:response to unfolded protein"/>
    <property type="evidence" value="ECO:0007669"/>
    <property type="project" value="InterPro"/>
</dbReference>
<dbReference type="GO" id="GO:0016020">
    <property type="term" value="C:membrane"/>
    <property type="evidence" value="ECO:0007669"/>
    <property type="project" value="InterPro"/>
</dbReference>